<dbReference type="SUPFAM" id="SSF51391">
    <property type="entry name" value="Thiamin phosphate synthase"/>
    <property type="match status" value="1"/>
</dbReference>
<dbReference type="PANTHER" id="PTHR20857:SF15">
    <property type="entry name" value="THIAMINE-PHOSPHATE SYNTHASE"/>
    <property type="match status" value="1"/>
</dbReference>
<dbReference type="GO" id="GO:0005737">
    <property type="term" value="C:cytoplasm"/>
    <property type="evidence" value="ECO:0007669"/>
    <property type="project" value="TreeGrafter"/>
</dbReference>
<dbReference type="RefSeq" id="WP_090232702.1">
    <property type="nucleotide sequence ID" value="NZ_FNHW01000001.1"/>
</dbReference>
<evidence type="ECO:0000259" key="12">
    <source>
        <dbReference type="Pfam" id="PF02581"/>
    </source>
</evidence>
<comment type="catalytic activity">
    <reaction evidence="7 9 10">
        <text>2-(2-carboxy-4-methylthiazol-5-yl)ethyl phosphate + 4-amino-2-methyl-5-(diphosphooxymethyl)pyrimidine + 2 H(+) = thiamine phosphate + CO2 + diphosphate</text>
        <dbReference type="Rhea" id="RHEA:47848"/>
        <dbReference type="ChEBI" id="CHEBI:15378"/>
        <dbReference type="ChEBI" id="CHEBI:16526"/>
        <dbReference type="ChEBI" id="CHEBI:33019"/>
        <dbReference type="ChEBI" id="CHEBI:37575"/>
        <dbReference type="ChEBI" id="CHEBI:57841"/>
        <dbReference type="ChEBI" id="CHEBI:62890"/>
        <dbReference type="EC" id="2.5.1.3"/>
    </reaction>
</comment>
<name>A0A1G9U967_9BACL</name>
<dbReference type="CDD" id="cd00564">
    <property type="entry name" value="TMP_TenI"/>
    <property type="match status" value="1"/>
</dbReference>
<dbReference type="OrthoDB" id="9812206at2"/>
<dbReference type="Proteomes" id="UP000199544">
    <property type="component" value="Unassembled WGS sequence"/>
</dbReference>
<dbReference type="EMBL" id="FNHW01000001">
    <property type="protein sequence ID" value="SDM56479.1"/>
    <property type="molecule type" value="Genomic_DNA"/>
</dbReference>
<keyword evidence="14" id="KW-1185">Reference proteome</keyword>
<dbReference type="InterPro" id="IPR022998">
    <property type="entry name" value="ThiamineP_synth_TenI"/>
</dbReference>
<proteinExistence type="inferred from homology"/>
<dbReference type="GO" id="GO:0009228">
    <property type="term" value="P:thiamine biosynthetic process"/>
    <property type="evidence" value="ECO:0007669"/>
    <property type="project" value="UniProtKB-KW"/>
</dbReference>
<feature type="domain" description="Thiamine phosphate synthase/TenI" evidence="12">
    <location>
        <begin position="12"/>
        <end position="195"/>
    </location>
</feature>
<dbReference type="InterPro" id="IPR034291">
    <property type="entry name" value="TMP_synthase"/>
</dbReference>
<organism evidence="13 14">
    <name type="scientific">Fictibacillus solisalsi</name>
    <dbReference type="NCBI Taxonomy" id="459525"/>
    <lineage>
        <taxon>Bacteria</taxon>
        <taxon>Bacillati</taxon>
        <taxon>Bacillota</taxon>
        <taxon>Bacilli</taxon>
        <taxon>Bacillales</taxon>
        <taxon>Fictibacillaceae</taxon>
        <taxon>Fictibacillus</taxon>
    </lineage>
</organism>
<comment type="catalytic activity">
    <reaction evidence="6 9 10">
        <text>4-methyl-5-(2-phosphooxyethyl)-thiazole + 4-amino-2-methyl-5-(diphosphooxymethyl)pyrimidine + H(+) = thiamine phosphate + diphosphate</text>
        <dbReference type="Rhea" id="RHEA:22328"/>
        <dbReference type="ChEBI" id="CHEBI:15378"/>
        <dbReference type="ChEBI" id="CHEBI:33019"/>
        <dbReference type="ChEBI" id="CHEBI:37575"/>
        <dbReference type="ChEBI" id="CHEBI:57841"/>
        <dbReference type="ChEBI" id="CHEBI:58296"/>
        <dbReference type="EC" id="2.5.1.3"/>
    </reaction>
</comment>
<dbReference type="NCBIfam" id="TIGR00693">
    <property type="entry name" value="thiE"/>
    <property type="match status" value="1"/>
</dbReference>
<comment type="pathway">
    <text evidence="1 9 11">Cofactor biosynthesis; thiamine diphosphate biosynthesis; thiamine phosphate from 4-amino-2-methyl-5-diphosphomethylpyrimidine and 4-methyl-5-(2-phosphoethyl)-thiazole: step 1/1.</text>
</comment>
<evidence type="ECO:0000256" key="10">
    <source>
        <dbReference type="RuleBase" id="RU003826"/>
    </source>
</evidence>
<keyword evidence="3 9" id="KW-0479">Metal-binding</keyword>
<feature type="binding site" evidence="9">
    <location>
        <position position="172"/>
    </location>
    <ligand>
        <name>2-[(2R,5Z)-2-carboxy-4-methylthiazol-5(2H)-ylidene]ethyl phosphate</name>
        <dbReference type="ChEBI" id="CHEBI:62899"/>
    </ligand>
</feature>
<dbReference type="STRING" id="459525.SAMN04488137_0787"/>
<dbReference type="EC" id="2.5.1.3" evidence="9"/>
<evidence type="ECO:0000256" key="9">
    <source>
        <dbReference type="HAMAP-Rule" id="MF_00097"/>
    </source>
</evidence>
<dbReference type="AlphaFoldDB" id="A0A1G9U967"/>
<feature type="binding site" evidence="9">
    <location>
        <position position="143"/>
    </location>
    <ligand>
        <name>4-amino-2-methyl-5-(diphosphooxymethyl)pyrimidine</name>
        <dbReference type="ChEBI" id="CHEBI:57841"/>
    </ligand>
</feature>
<evidence type="ECO:0000256" key="1">
    <source>
        <dbReference type="ARBA" id="ARBA00005165"/>
    </source>
</evidence>
<keyword evidence="5 9" id="KW-0784">Thiamine biosynthesis</keyword>
<comment type="cofactor">
    <cofactor evidence="9">
        <name>Mg(2+)</name>
        <dbReference type="ChEBI" id="CHEBI:18420"/>
    </cofactor>
    <text evidence="9">Binds 1 Mg(2+) ion per subunit.</text>
</comment>
<feature type="binding site" evidence="9">
    <location>
        <begin position="140"/>
        <end position="142"/>
    </location>
    <ligand>
        <name>2-[(2R,5Z)-2-carboxy-4-methylthiazol-5(2H)-ylidene]ethyl phosphate</name>
        <dbReference type="ChEBI" id="CHEBI:62899"/>
    </ligand>
</feature>
<evidence type="ECO:0000256" key="6">
    <source>
        <dbReference type="ARBA" id="ARBA00047334"/>
    </source>
</evidence>
<sequence>MDKAVLKEKMKVYFIMGSTNCSTDAKEVLEQALIGGATLFQFREKGEGCLDGKSRAELAMALQNVCRRYNVPFIINDDIKLMKKLNADGLHVGQEDGDLEEIRKAFPGKLLGVSVHNLNEARHALEIGADYLGVGPVYPTGTKTDTRPVMGYSVIRELRDNGIDAPIVGIGGIHADNASGVVQSGADGVAVITAISNHQEPAAAASELLKAVEKAKQNHSSNKFIK</sequence>
<comment type="catalytic activity">
    <reaction evidence="8 9 10">
        <text>2-[(2R,5Z)-2-carboxy-4-methylthiazol-5(2H)-ylidene]ethyl phosphate + 4-amino-2-methyl-5-(diphosphooxymethyl)pyrimidine + 2 H(+) = thiamine phosphate + CO2 + diphosphate</text>
        <dbReference type="Rhea" id="RHEA:47844"/>
        <dbReference type="ChEBI" id="CHEBI:15378"/>
        <dbReference type="ChEBI" id="CHEBI:16526"/>
        <dbReference type="ChEBI" id="CHEBI:33019"/>
        <dbReference type="ChEBI" id="CHEBI:37575"/>
        <dbReference type="ChEBI" id="CHEBI:57841"/>
        <dbReference type="ChEBI" id="CHEBI:62899"/>
        <dbReference type="EC" id="2.5.1.3"/>
    </reaction>
</comment>
<evidence type="ECO:0000256" key="11">
    <source>
        <dbReference type="RuleBase" id="RU004253"/>
    </source>
</evidence>
<reference evidence="14" key="1">
    <citation type="submission" date="2016-10" db="EMBL/GenBank/DDBJ databases">
        <authorList>
            <person name="Varghese N."/>
            <person name="Submissions S."/>
        </authorList>
    </citation>
    <scope>NUCLEOTIDE SEQUENCE [LARGE SCALE GENOMIC DNA]</scope>
    <source>
        <strain evidence="14">CGMCC 1.6854</strain>
    </source>
</reference>
<dbReference type="Gene3D" id="3.20.20.70">
    <property type="entry name" value="Aldolase class I"/>
    <property type="match status" value="1"/>
</dbReference>
<feature type="binding site" evidence="9">
    <location>
        <position position="96"/>
    </location>
    <ligand>
        <name>Mg(2+)</name>
        <dbReference type="ChEBI" id="CHEBI:18420"/>
    </ligand>
</feature>
<gene>
    <name evidence="9" type="primary">thiE</name>
    <name evidence="13" type="ORF">SAMN04488137_0787</name>
</gene>
<dbReference type="HAMAP" id="MF_00097">
    <property type="entry name" value="TMP_synthase"/>
    <property type="match status" value="1"/>
</dbReference>
<dbReference type="GO" id="GO:0009229">
    <property type="term" value="P:thiamine diphosphate biosynthetic process"/>
    <property type="evidence" value="ECO:0007669"/>
    <property type="project" value="UniProtKB-UniRule"/>
</dbReference>
<feature type="binding site" evidence="9">
    <location>
        <position position="77"/>
    </location>
    <ligand>
        <name>Mg(2+)</name>
        <dbReference type="ChEBI" id="CHEBI:18420"/>
    </ligand>
</feature>
<dbReference type="InterPro" id="IPR036206">
    <property type="entry name" value="ThiamineP_synth_sf"/>
</dbReference>
<dbReference type="UniPathway" id="UPA00060">
    <property type="reaction ID" value="UER00141"/>
</dbReference>
<evidence type="ECO:0000256" key="2">
    <source>
        <dbReference type="ARBA" id="ARBA00022679"/>
    </source>
</evidence>
<evidence type="ECO:0000256" key="5">
    <source>
        <dbReference type="ARBA" id="ARBA00022977"/>
    </source>
</evidence>
<feature type="binding site" evidence="9">
    <location>
        <begin position="41"/>
        <end position="45"/>
    </location>
    <ligand>
        <name>4-amino-2-methyl-5-(diphosphooxymethyl)pyrimidine</name>
        <dbReference type="ChEBI" id="CHEBI:57841"/>
    </ligand>
</feature>
<evidence type="ECO:0000313" key="14">
    <source>
        <dbReference type="Proteomes" id="UP000199544"/>
    </source>
</evidence>
<accession>A0A1G9U967</accession>
<feature type="binding site" evidence="9">
    <location>
        <position position="76"/>
    </location>
    <ligand>
        <name>4-amino-2-methyl-5-(diphosphooxymethyl)pyrimidine</name>
        <dbReference type="ChEBI" id="CHEBI:57841"/>
    </ligand>
</feature>
<dbReference type="Pfam" id="PF02581">
    <property type="entry name" value="TMP-TENI"/>
    <property type="match status" value="1"/>
</dbReference>
<feature type="binding site" evidence="9">
    <location>
        <position position="114"/>
    </location>
    <ligand>
        <name>4-amino-2-methyl-5-(diphosphooxymethyl)pyrimidine</name>
        <dbReference type="ChEBI" id="CHEBI:57841"/>
    </ligand>
</feature>
<evidence type="ECO:0000256" key="4">
    <source>
        <dbReference type="ARBA" id="ARBA00022842"/>
    </source>
</evidence>
<dbReference type="GO" id="GO:0000287">
    <property type="term" value="F:magnesium ion binding"/>
    <property type="evidence" value="ECO:0007669"/>
    <property type="project" value="UniProtKB-UniRule"/>
</dbReference>
<evidence type="ECO:0000256" key="7">
    <source>
        <dbReference type="ARBA" id="ARBA00047851"/>
    </source>
</evidence>
<comment type="similarity">
    <text evidence="9 10">Belongs to the thiamine-phosphate synthase family.</text>
</comment>
<protein>
    <recommendedName>
        <fullName evidence="9">Thiamine-phosphate synthase</fullName>
        <shortName evidence="9">TP synthase</shortName>
        <shortName evidence="9">TPS</shortName>
        <ecNumber evidence="9">2.5.1.3</ecNumber>
    </recommendedName>
    <alternativeName>
        <fullName evidence="9">Thiamine-phosphate pyrophosphorylase</fullName>
        <shortName evidence="9">TMP pyrophosphorylase</shortName>
        <shortName evidence="9">TMP-PPase</shortName>
    </alternativeName>
</protein>
<evidence type="ECO:0000313" key="13">
    <source>
        <dbReference type="EMBL" id="SDM56479.1"/>
    </source>
</evidence>
<comment type="function">
    <text evidence="9">Condenses 4-methyl-5-(beta-hydroxyethyl)thiazole monophosphate (THZ-P) and 2-methyl-4-amino-5-hydroxymethyl pyrimidine pyrophosphate (HMP-PP) to form thiamine monophosphate (TMP).</text>
</comment>
<dbReference type="InterPro" id="IPR013785">
    <property type="entry name" value="Aldolase_TIM"/>
</dbReference>
<dbReference type="GO" id="GO:0004789">
    <property type="term" value="F:thiamine-phosphate diphosphorylase activity"/>
    <property type="evidence" value="ECO:0007669"/>
    <property type="project" value="UniProtKB-UniRule"/>
</dbReference>
<dbReference type="PANTHER" id="PTHR20857">
    <property type="entry name" value="THIAMINE-PHOSPHATE PYROPHOSPHORYLASE"/>
    <property type="match status" value="1"/>
</dbReference>
<dbReference type="FunFam" id="3.20.20.70:FF:000096">
    <property type="entry name" value="Thiamine-phosphate synthase"/>
    <property type="match status" value="1"/>
</dbReference>
<evidence type="ECO:0000256" key="3">
    <source>
        <dbReference type="ARBA" id="ARBA00022723"/>
    </source>
</evidence>
<feature type="binding site" evidence="9">
    <location>
        <begin position="192"/>
        <end position="193"/>
    </location>
    <ligand>
        <name>2-[(2R,5Z)-2-carboxy-4-methylthiazol-5(2H)-ylidene]ethyl phosphate</name>
        <dbReference type="ChEBI" id="CHEBI:62899"/>
    </ligand>
</feature>
<evidence type="ECO:0000256" key="8">
    <source>
        <dbReference type="ARBA" id="ARBA00047883"/>
    </source>
</evidence>
<keyword evidence="4 9" id="KW-0460">Magnesium</keyword>
<keyword evidence="2 9" id="KW-0808">Transferase</keyword>